<dbReference type="EMBL" id="MN739301">
    <property type="protein sequence ID" value="QHS97630.1"/>
    <property type="molecule type" value="Genomic_DNA"/>
</dbReference>
<proteinExistence type="predicted"/>
<protein>
    <submittedName>
        <fullName evidence="1">Uncharacterized protein</fullName>
    </submittedName>
</protein>
<dbReference type="AlphaFoldDB" id="A0A6C0BZS8"/>
<reference evidence="1" key="1">
    <citation type="journal article" date="2020" name="Nature">
        <title>Giant virus diversity and host interactions through global metagenomics.</title>
        <authorList>
            <person name="Schulz F."/>
            <person name="Roux S."/>
            <person name="Paez-Espino D."/>
            <person name="Jungbluth S."/>
            <person name="Walsh D.A."/>
            <person name="Denef V.J."/>
            <person name="McMahon K.D."/>
            <person name="Konstantinidis K.T."/>
            <person name="Eloe-Fadrosh E.A."/>
            <person name="Kyrpides N.C."/>
            <person name="Woyke T."/>
        </authorList>
    </citation>
    <scope>NUCLEOTIDE SEQUENCE</scope>
    <source>
        <strain evidence="1">GVMAG-M-3300020182-33</strain>
    </source>
</reference>
<sequence length="486" mass="56711">MLQMLFEDGREHFGGKKVLGVMACRNYYSADRHPRIGAAIPMREELKSLRESVRPARTSGQERTLKKKAAERLEQYFQENNVVNPYTLADFTSLAKKVSLMAEPSFTHTIALSLTDKVKKIKPAASRFKFERAILAMMREHKWPTDMPKPEDLMNVHEARPDNAIGLTNREDQTKLDTAFWADAPEFLGKARAFINRFIRDKPLASVRQIRYVYNEKHNKNIIIFGEEHTDHKPRHSKPVDLMKKLCQHLQDYNIEFMLEDVDTTELDLDTDDELVGSIDAIRAWADPCYPRNKEEDPSRGCPKNVRFSWIDPEMSEGTDINKHMDFIMNPETVPFRNYPDDLKKLVPFNEIGKTHQYGDGTFGEKYIYDEFYGEKAKRLEQECNKASPPIKLQALKALVQDVDQHEEADDHNRHLDRERIITFRMMNIQRITMDAFTLCRIMRPPDAPGWKENYIVYEGAWHCANLVALLEQQETHKFRSVKYKL</sequence>
<organism evidence="1">
    <name type="scientific">viral metagenome</name>
    <dbReference type="NCBI Taxonomy" id="1070528"/>
    <lineage>
        <taxon>unclassified sequences</taxon>
        <taxon>metagenomes</taxon>
        <taxon>organismal metagenomes</taxon>
    </lineage>
</organism>
<evidence type="ECO:0000313" key="1">
    <source>
        <dbReference type="EMBL" id="QHS97630.1"/>
    </source>
</evidence>
<name>A0A6C0BZS8_9ZZZZ</name>
<accession>A0A6C0BZS8</accession>